<evidence type="ECO:0000259" key="8">
    <source>
        <dbReference type="Pfam" id="PF00931"/>
    </source>
</evidence>
<comment type="caution">
    <text evidence="11">The sequence shown here is derived from an EMBL/GenBank/DDBJ whole genome shotgun (WGS) entry which is preliminary data.</text>
</comment>
<feature type="domain" description="NB-ARC" evidence="8">
    <location>
        <begin position="203"/>
        <end position="362"/>
    </location>
</feature>
<keyword evidence="5" id="KW-0611">Plant defense</keyword>
<dbReference type="EMBL" id="JACMSC010000019">
    <property type="protein sequence ID" value="KAG6474015.1"/>
    <property type="molecule type" value="Genomic_DNA"/>
</dbReference>
<feature type="domain" description="Disease resistance protein winged helix" evidence="10">
    <location>
        <begin position="446"/>
        <end position="509"/>
    </location>
</feature>
<keyword evidence="2" id="KW-0433">Leucine-rich repeat</keyword>
<dbReference type="InterPro" id="IPR002182">
    <property type="entry name" value="NB-ARC"/>
</dbReference>
<keyword evidence="7" id="KW-0732">Signal</keyword>
<feature type="region of interest" description="Disordered" evidence="6">
    <location>
        <begin position="655"/>
        <end position="692"/>
    </location>
</feature>
<evidence type="ECO:0000256" key="1">
    <source>
        <dbReference type="ARBA" id="ARBA00008894"/>
    </source>
</evidence>
<evidence type="ECO:0000256" key="3">
    <source>
        <dbReference type="ARBA" id="ARBA00022737"/>
    </source>
</evidence>
<dbReference type="Pfam" id="PF18052">
    <property type="entry name" value="Rx_N"/>
    <property type="match status" value="1"/>
</dbReference>
<keyword evidence="4" id="KW-0547">Nucleotide-binding</keyword>
<evidence type="ECO:0000256" key="5">
    <source>
        <dbReference type="ARBA" id="ARBA00022821"/>
    </source>
</evidence>
<feature type="signal peptide" evidence="7">
    <location>
        <begin position="1"/>
        <end position="20"/>
    </location>
</feature>
<dbReference type="InterPro" id="IPR058922">
    <property type="entry name" value="WHD_DRP"/>
</dbReference>
<dbReference type="AlphaFoldDB" id="A0A8J5CCS6"/>
<dbReference type="PANTHER" id="PTHR23155">
    <property type="entry name" value="DISEASE RESISTANCE PROTEIN RP"/>
    <property type="match status" value="1"/>
</dbReference>
<comment type="similarity">
    <text evidence="1">Belongs to the disease resistance NB-LRR family.</text>
</comment>
<feature type="chain" id="PRO_5035296033" description="Disease resistance RPP13-like protein 1" evidence="7">
    <location>
        <begin position="21"/>
        <end position="692"/>
    </location>
</feature>
<proteinExistence type="inferred from homology"/>
<dbReference type="InterPro" id="IPR044974">
    <property type="entry name" value="Disease_R_plants"/>
</dbReference>
<dbReference type="Pfam" id="PF00931">
    <property type="entry name" value="NB-ARC"/>
    <property type="match status" value="1"/>
</dbReference>
<dbReference type="OrthoDB" id="694303at2759"/>
<evidence type="ECO:0000256" key="4">
    <source>
        <dbReference type="ARBA" id="ARBA00022741"/>
    </source>
</evidence>
<accession>A0A8J5CCS6</accession>
<evidence type="ECO:0000259" key="10">
    <source>
        <dbReference type="Pfam" id="PF23559"/>
    </source>
</evidence>
<dbReference type="Proteomes" id="UP000734854">
    <property type="component" value="Unassembled WGS sequence"/>
</dbReference>
<evidence type="ECO:0008006" key="13">
    <source>
        <dbReference type="Google" id="ProtNLM"/>
    </source>
</evidence>
<protein>
    <recommendedName>
        <fullName evidence="13">Disease resistance RPP13-like protein 1</fullName>
    </recommendedName>
</protein>
<evidence type="ECO:0000256" key="6">
    <source>
        <dbReference type="SAM" id="MobiDB-lite"/>
    </source>
</evidence>
<dbReference type="Pfam" id="PF23559">
    <property type="entry name" value="WHD_DRP"/>
    <property type="match status" value="1"/>
</dbReference>
<evidence type="ECO:0000259" key="9">
    <source>
        <dbReference type="Pfam" id="PF18052"/>
    </source>
</evidence>
<feature type="domain" description="Disease resistance N-terminal" evidence="9">
    <location>
        <begin position="20"/>
        <end position="98"/>
    </location>
</feature>
<name>A0A8J5CCS6_ZINOF</name>
<organism evidence="11 12">
    <name type="scientific">Zingiber officinale</name>
    <name type="common">Ginger</name>
    <name type="synonym">Amomum zingiber</name>
    <dbReference type="NCBI Taxonomy" id="94328"/>
    <lineage>
        <taxon>Eukaryota</taxon>
        <taxon>Viridiplantae</taxon>
        <taxon>Streptophyta</taxon>
        <taxon>Embryophyta</taxon>
        <taxon>Tracheophyta</taxon>
        <taxon>Spermatophyta</taxon>
        <taxon>Magnoliopsida</taxon>
        <taxon>Liliopsida</taxon>
        <taxon>Zingiberales</taxon>
        <taxon>Zingiberaceae</taxon>
        <taxon>Zingiber</taxon>
    </lineage>
</organism>
<evidence type="ECO:0000313" key="11">
    <source>
        <dbReference type="EMBL" id="KAG6474015.1"/>
    </source>
</evidence>
<gene>
    <name evidence="11" type="ORF">ZIOFF_067938</name>
</gene>
<keyword evidence="3" id="KW-0677">Repeat</keyword>
<keyword evidence="12" id="KW-1185">Reference proteome</keyword>
<dbReference type="GO" id="GO:0098542">
    <property type="term" value="P:defense response to other organism"/>
    <property type="evidence" value="ECO:0007669"/>
    <property type="project" value="TreeGrafter"/>
</dbReference>
<feature type="compositionally biased region" description="Low complexity" evidence="6">
    <location>
        <begin position="681"/>
        <end position="692"/>
    </location>
</feature>
<evidence type="ECO:0000256" key="2">
    <source>
        <dbReference type="ARBA" id="ARBA00022614"/>
    </source>
</evidence>
<sequence>MGSEITIAGWLAALLKASTAKLAADQHLQDKAVEQNLKKLQFNLDKIITASQLDRKQIGSHSIKDWFSSFKDAIYAADDVIEEFVQQLEKHKKQSSTSSTLRKSANFVSKMIQGGLFNGDDMKQLDEVTKTFDDVVSDIFGLLKVVQQLEGSGGTKQQEIIPSWRLTTSPYKGRTTTIGRTSEGKKMLEALLEEGGGSTSNFCNFSVVCVVGTGGIGKTDLARFAYNNEKVRRHFDLKAWVAVCNNFDEKRLTIEIIESASVERPSDLHSITSLEPIQNTLAKGMKDKRFLIVLDDVWEDSNASWEHLTTPFTHGKEGSRIIVTTQLESVAKSTKAKETIHLDGLEEQEYLALFKKCAFGDKDKVHQPTLESICTEIAKKYDGSPLAAVSIGLELRSDPTEEHWRRVARNKLGVIERREGDIVSVLGFSYEQLPARLKQCYLACALFPKKHLFYKNQLIRIWTALRFVSADGNGGNPVDELASKSFFVNSISKREDGQFMLHAVLHELADLLCDGEFFRVEDEAGGQEIKIPQKARHVYVSKADNFVRVSEALAEKEQLRSLVIDGSVPSDATLRANFMVSLETVLKKCKFLRLLMLPEKFPLESLVAIGRLSRLRCLDFHGIQRKALPQYLESLNLLQWPDLKQRPVASNLTKGGSRIWKQHSAGSEKDATSSASGPVRSTSNSSPNLPSP</sequence>
<dbReference type="GO" id="GO:0043531">
    <property type="term" value="F:ADP binding"/>
    <property type="evidence" value="ECO:0007669"/>
    <property type="project" value="InterPro"/>
</dbReference>
<dbReference type="InterPro" id="IPR041118">
    <property type="entry name" value="Rx_N"/>
</dbReference>
<dbReference type="PANTHER" id="PTHR23155:SF1188">
    <property type="entry name" value="OS11G0492300 PROTEIN"/>
    <property type="match status" value="1"/>
</dbReference>
<evidence type="ECO:0000313" key="12">
    <source>
        <dbReference type="Proteomes" id="UP000734854"/>
    </source>
</evidence>
<reference evidence="11 12" key="1">
    <citation type="submission" date="2020-08" db="EMBL/GenBank/DDBJ databases">
        <title>Plant Genome Project.</title>
        <authorList>
            <person name="Zhang R.-G."/>
        </authorList>
    </citation>
    <scope>NUCLEOTIDE SEQUENCE [LARGE SCALE GENOMIC DNA]</scope>
    <source>
        <tissue evidence="11">Rhizome</tissue>
    </source>
</reference>
<evidence type="ECO:0000256" key="7">
    <source>
        <dbReference type="SAM" id="SignalP"/>
    </source>
</evidence>